<evidence type="ECO:0008006" key="5">
    <source>
        <dbReference type="Google" id="ProtNLM"/>
    </source>
</evidence>
<dbReference type="AlphaFoldDB" id="A0A6A6Z9W3"/>
<dbReference type="InterPro" id="IPR051394">
    <property type="entry name" value="Glutamate_Synthase"/>
</dbReference>
<organism evidence="2">
    <name type="scientific">Mytilinidion resinicola</name>
    <dbReference type="NCBI Taxonomy" id="574789"/>
    <lineage>
        <taxon>Eukaryota</taxon>
        <taxon>Fungi</taxon>
        <taxon>Dikarya</taxon>
        <taxon>Ascomycota</taxon>
        <taxon>Pezizomycotina</taxon>
        <taxon>Dothideomycetes</taxon>
        <taxon>Pleosporomycetidae</taxon>
        <taxon>Mytilinidiales</taxon>
        <taxon>Mytilinidiaceae</taxon>
        <taxon>Mytilinidion</taxon>
    </lineage>
</organism>
<keyword evidence="3" id="KW-1185">Reference proteome</keyword>
<evidence type="ECO:0000313" key="4">
    <source>
        <dbReference type="RefSeq" id="XP_033584875.1"/>
    </source>
</evidence>
<reference evidence="4" key="3">
    <citation type="submission" date="2025-04" db="UniProtKB">
        <authorList>
            <consortium name="RefSeq"/>
        </authorList>
    </citation>
    <scope>IDENTIFICATION</scope>
    <source>
        <strain evidence="4">CBS 304.34</strain>
    </source>
</reference>
<gene>
    <name evidence="2 4" type="ORF">BDZ99DRAFT_514132</name>
</gene>
<dbReference type="PANTHER" id="PTHR43100:SF1">
    <property type="entry name" value="GLUTAMATE SYNTHASE [NADPH] SMALL CHAIN"/>
    <property type="match status" value="1"/>
</dbReference>
<feature type="compositionally biased region" description="Basic and acidic residues" evidence="1">
    <location>
        <begin position="235"/>
        <end position="265"/>
    </location>
</feature>
<evidence type="ECO:0000313" key="3">
    <source>
        <dbReference type="Proteomes" id="UP000504636"/>
    </source>
</evidence>
<evidence type="ECO:0000313" key="2">
    <source>
        <dbReference type="EMBL" id="KAF2817911.1"/>
    </source>
</evidence>
<evidence type="ECO:0000256" key="1">
    <source>
        <dbReference type="SAM" id="MobiDB-lite"/>
    </source>
</evidence>
<dbReference type="Proteomes" id="UP000504636">
    <property type="component" value="Unplaced"/>
</dbReference>
<proteinExistence type="predicted"/>
<dbReference type="EMBL" id="MU003692">
    <property type="protein sequence ID" value="KAF2817911.1"/>
    <property type="molecule type" value="Genomic_DNA"/>
</dbReference>
<protein>
    <recommendedName>
        <fullName evidence="5">FAD/NAD(P)-binding domain-containing protein</fullName>
    </recommendedName>
</protein>
<sequence>MVRHRRGFISLQRQAIQANPSTSRDRFLLSGLPLTVPRRQRTRHYDQLVALPLHQPDKNPCFPQHHEGAALATSLLLHLSYLRPPRLRPSHCTQAVCDRPDVQPSIGTGCAEEQGRPYSWTVVNGRASKTRVPALGEATRVKKLEGSERFFPVELVLLSMGFLGPEELVLGDIEKDARSNIKTPPSKYSTSLPGDFTAGYCRRGQSLAVWAFSTSEIPSLFYSIAGNSDSPTPEPQHRDVMEDRPERGTRKPQRYIEEVSKDRGWHMFGADGLKPKRPPITIKRACKKRTGAGGGAQRREAG</sequence>
<name>A0A6A6Z9W3_9PEZI</name>
<dbReference type="PANTHER" id="PTHR43100">
    <property type="entry name" value="GLUTAMATE SYNTHASE [NADPH] SMALL CHAIN"/>
    <property type="match status" value="1"/>
</dbReference>
<reference evidence="2 4" key="1">
    <citation type="journal article" date="2020" name="Stud. Mycol.">
        <title>101 Dothideomycetes genomes: a test case for predicting lifestyles and emergence of pathogens.</title>
        <authorList>
            <person name="Haridas S."/>
            <person name="Albert R."/>
            <person name="Binder M."/>
            <person name="Bloem J."/>
            <person name="Labutti K."/>
            <person name="Salamov A."/>
            <person name="Andreopoulos B."/>
            <person name="Baker S."/>
            <person name="Barry K."/>
            <person name="Bills G."/>
            <person name="Bluhm B."/>
            <person name="Cannon C."/>
            <person name="Castanera R."/>
            <person name="Culley D."/>
            <person name="Daum C."/>
            <person name="Ezra D."/>
            <person name="Gonzalez J."/>
            <person name="Henrissat B."/>
            <person name="Kuo A."/>
            <person name="Liang C."/>
            <person name="Lipzen A."/>
            <person name="Lutzoni F."/>
            <person name="Magnuson J."/>
            <person name="Mondo S."/>
            <person name="Nolan M."/>
            <person name="Ohm R."/>
            <person name="Pangilinan J."/>
            <person name="Park H.-J."/>
            <person name="Ramirez L."/>
            <person name="Alfaro M."/>
            <person name="Sun H."/>
            <person name="Tritt A."/>
            <person name="Yoshinaga Y."/>
            <person name="Zwiers L.-H."/>
            <person name="Turgeon B."/>
            <person name="Goodwin S."/>
            <person name="Spatafora J."/>
            <person name="Crous P."/>
            <person name="Grigoriev I."/>
        </authorList>
    </citation>
    <scope>NUCLEOTIDE SEQUENCE</scope>
    <source>
        <strain evidence="2 4">CBS 304.34</strain>
    </source>
</reference>
<accession>A0A6A6Z9W3</accession>
<dbReference type="GeneID" id="54465712"/>
<dbReference type="RefSeq" id="XP_033584875.1">
    <property type="nucleotide sequence ID" value="XM_033724819.1"/>
</dbReference>
<feature type="region of interest" description="Disordered" evidence="1">
    <location>
        <begin position="226"/>
        <end position="302"/>
    </location>
</feature>
<reference evidence="4" key="2">
    <citation type="submission" date="2020-04" db="EMBL/GenBank/DDBJ databases">
        <authorList>
            <consortium name="NCBI Genome Project"/>
        </authorList>
    </citation>
    <scope>NUCLEOTIDE SEQUENCE</scope>
    <source>
        <strain evidence="4">CBS 304.34</strain>
    </source>
</reference>
<dbReference type="OrthoDB" id="4327079at2759"/>